<keyword evidence="9" id="KW-1185">Reference proteome</keyword>
<dbReference type="EMBL" id="JAFIRA010000035">
    <property type="protein sequence ID" value="MCJ2543709.1"/>
    <property type="molecule type" value="Genomic_DNA"/>
</dbReference>
<name>A0ABT0CD48_THEVL</name>
<evidence type="ECO:0000313" key="9">
    <source>
        <dbReference type="Proteomes" id="UP000830835"/>
    </source>
</evidence>
<reference evidence="8" key="1">
    <citation type="submission" date="2021-02" db="EMBL/GenBank/DDBJ databases">
        <title>The CRISPR/cas machinery reduction and long-range gene transfer in the hot spring cyanobacterium Synechococcus.</title>
        <authorList>
            <person name="Dvorak P."/>
            <person name="Jahodarova E."/>
            <person name="Hasler P."/>
            <person name="Poulickova A."/>
        </authorList>
    </citation>
    <scope>NUCLEOTIDE SEQUENCE</scope>
    <source>
        <strain evidence="8">Rupite</strain>
    </source>
</reference>
<dbReference type="SUPFAM" id="SSF103481">
    <property type="entry name" value="Multidrug resistance efflux transporter EmrE"/>
    <property type="match status" value="2"/>
</dbReference>
<evidence type="ECO:0000256" key="4">
    <source>
        <dbReference type="ARBA" id="ARBA00022989"/>
    </source>
</evidence>
<feature type="transmembrane region" description="Helical" evidence="6">
    <location>
        <begin position="225"/>
        <end position="247"/>
    </location>
</feature>
<dbReference type="PANTHER" id="PTHR22911:SF6">
    <property type="entry name" value="SOLUTE CARRIER FAMILY 35 MEMBER G1"/>
    <property type="match status" value="1"/>
</dbReference>
<feature type="transmembrane region" description="Helical" evidence="6">
    <location>
        <begin position="140"/>
        <end position="157"/>
    </location>
</feature>
<dbReference type="RefSeq" id="WP_244351426.1">
    <property type="nucleotide sequence ID" value="NZ_JAFIRA010000035.1"/>
</dbReference>
<comment type="caution">
    <text evidence="8">The sequence shown here is derived from an EMBL/GenBank/DDBJ whole genome shotgun (WGS) entry which is preliminary data.</text>
</comment>
<dbReference type="Pfam" id="PF00892">
    <property type="entry name" value="EamA"/>
    <property type="match status" value="2"/>
</dbReference>
<evidence type="ECO:0000256" key="1">
    <source>
        <dbReference type="ARBA" id="ARBA00004141"/>
    </source>
</evidence>
<feature type="domain" description="EamA" evidence="7">
    <location>
        <begin position="166"/>
        <end position="294"/>
    </location>
</feature>
<comment type="subcellular location">
    <subcellularLocation>
        <location evidence="1">Membrane</location>
        <topology evidence="1">Multi-pass membrane protein</topology>
    </subcellularLocation>
</comment>
<keyword evidence="5 6" id="KW-0472">Membrane</keyword>
<keyword evidence="3 6" id="KW-0812">Transmembrane</keyword>
<accession>A0ABT0CD48</accession>
<dbReference type="InterPro" id="IPR037185">
    <property type="entry name" value="EmrE-like"/>
</dbReference>
<feature type="transmembrane region" description="Helical" evidence="6">
    <location>
        <begin position="279"/>
        <end position="297"/>
    </location>
</feature>
<feature type="transmembrane region" description="Helical" evidence="6">
    <location>
        <begin position="112"/>
        <end position="133"/>
    </location>
</feature>
<feature type="transmembrane region" description="Helical" evidence="6">
    <location>
        <begin position="57"/>
        <end position="74"/>
    </location>
</feature>
<dbReference type="Proteomes" id="UP000830835">
    <property type="component" value="Unassembled WGS sequence"/>
</dbReference>
<sequence>MKGLRPALGIPIGIGFSWGGIPKTLKGILLILISVSCFATMDATIRRLSGELHPFEIAFFRNFFGSLALLPLLVREGLGSLRTERLGLFALRGVLNTIAMLMFFWALSRIPLAEVTALSFTIPLFASLFAIWLLREQVYLQRWVALGLGFVGMIVLLRPGFQAVTVGAIAAVAASILLAWVTILIKILSRTESSITITAYMGLFQAPLSLLAAVWFWQWPGGEDWMPLLAIGCLGTLGQVMMIHAFAYADVSTLLPFQFSALIWATLYGFFWFGEWPDLWTWVGGAIIFGSSLTLAYRESRLKVSSTLSQ</sequence>
<proteinExistence type="inferred from homology"/>
<evidence type="ECO:0000256" key="5">
    <source>
        <dbReference type="ARBA" id="ARBA00023136"/>
    </source>
</evidence>
<comment type="similarity">
    <text evidence="2">Belongs to the EamA transporter family.</text>
</comment>
<gene>
    <name evidence="8" type="ORF">JX360_12470</name>
</gene>
<feature type="transmembrane region" description="Helical" evidence="6">
    <location>
        <begin position="163"/>
        <end position="185"/>
    </location>
</feature>
<feature type="transmembrane region" description="Helical" evidence="6">
    <location>
        <begin position="86"/>
        <end position="106"/>
    </location>
</feature>
<evidence type="ECO:0000256" key="2">
    <source>
        <dbReference type="ARBA" id="ARBA00007362"/>
    </source>
</evidence>
<evidence type="ECO:0000256" key="6">
    <source>
        <dbReference type="SAM" id="Phobius"/>
    </source>
</evidence>
<evidence type="ECO:0000313" key="8">
    <source>
        <dbReference type="EMBL" id="MCJ2543709.1"/>
    </source>
</evidence>
<feature type="transmembrane region" description="Helical" evidence="6">
    <location>
        <begin position="254"/>
        <end position="273"/>
    </location>
</feature>
<dbReference type="InterPro" id="IPR000620">
    <property type="entry name" value="EamA_dom"/>
</dbReference>
<protein>
    <submittedName>
        <fullName evidence="8">DMT family transporter</fullName>
    </submittedName>
</protein>
<feature type="transmembrane region" description="Helical" evidence="6">
    <location>
        <begin position="197"/>
        <end position="219"/>
    </location>
</feature>
<evidence type="ECO:0000259" key="7">
    <source>
        <dbReference type="Pfam" id="PF00892"/>
    </source>
</evidence>
<evidence type="ECO:0000256" key="3">
    <source>
        <dbReference type="ARBA" id="ARBA00022692"/>
    </source>
</evidence>
<organism evidence="8 9">
    <name type="scientific">Thermostichus vulcanus str. 'Rupite'</name>
    <dbReference type="NCBI Taxonomy" id="2813851"/>
    <lineage>
        <taxon>Bacteria</taxon>
        <taxon>Bacillati</taxon>
        <taxon>Cyanobacteriota</taxon>
        <taxon>Cyanophyceae</taxon>
        <taxon>Thermostichales</taxon>
        <taxon>Thermostichaceae</taxon>
        <taxon>Thermostichus</taxon>
    </lineage>
</organism>
<feature type="domain" description="EamA" evidence="7">
    <location>
        <begin position="26"/>
        <end position="157"/>
    </location>
</feature>
<keyword evidence="4 6" id="KW-1133">Transmembrane helix</keyword>
<dbReference type="PANTHER" id="PTHR22911">
    <property type="entry name" value="ACYL-MALONYL CONDENSING ENZYME-RELATED"/>
    <property type="match status" value="1"/>
</dbReference>